<evidence type="ECO:0000313" key="1">
    <source>
        <dbReference type="EMBL" id="KAF9642713.1"/>
    </source>
</evidence>
<reference evidence="1" key="2">
    <citation type="journal article" date="2020" name="Nat. Commun.">
        <title>Large-scale genome sequencing of mycorrhizal fungi provides insights into the early evolution of symbiotic traits.</title>
        <authorList>
            <person name="Miyauchi S."/>
            <person name="Kiss E."/>
            <person name="Kuo A."/>
            <person name="Drula E."/>
            <person name="Kohler A."/>
            <person name="Sanchez-Garcia M."/>
            <person name="Morin E."/>
            <person name="Andreopoulos B."/>
            <person name="Barry K.W."/>
            <person name="Bonito G."/>
            <person name="Buee M."/>
            <person name="Carver A."/>
            <person name="Chen C."/>
            <person name="Cichocki N."/>
            <person name="Clum A."/>
            <person name="Culley D."/>
            <person name="Crous P.W."/>
            <person name="Fauchery L."/>
            <person name="Girlanda M."/>
            <person name="Hayes R.D."/>
            <person name="Keri Z."/>
            <person name="LaButti K."/>
            <person name="Lipzen A."/>
            <person name="Lombard V."/>
            <person name="Magnuson J."/>
            <person name="Maillard F."/>
            <person name="Murat C."/>
            <person name="Nolan M."/>
            <person name="Ohm R.A."/>
            <person name="Pangilinan J."/>
            <person name="Pereira M.F."/>
            <person name="Perotto S."/>
            <person name="Peter M."/>
            <person name="Pfister S."/>
            <person name="Riley R."/>
            <person name="Sitrit Y."/>
            <person name="Stielow J.B."/>
            <person name="Szollosi G."/>
            <person name="Zifcakova L."/>
            <person name="Stursova M."/>
            <person name="Spatafora J.W."/>
            <person name="Tedersoo L."/>
            <person name="Vaario L.M."/>
            <person name="Yamada A."/>
            <person name="Yan M."/>
            <person name="Wang P."/>
            <person name="Xu J."/>
            <person name="Bruns T."/>
            <person name="Baldrian P."/>
            <person name="Vilgalys R."/>
            <person name="Dunand C."/>
            <person name="Henrissat B."/>
            <person name="Grigoriev I.V."/>
            <person name="Hibbett D."/>
            <person name="Nagy L.G."/>
            <person name="Martin F.M."/>
        </authorList>
    </citation>
    <scope>NUCLEOTIDE SEQUENCE</scope>
    <source>
        <strain evidence="1">P2</strain>
    </source>
</reference>
<feature type="non-terminal residue" evidence="1">
    <location>
        <position position="1"/>
    </location>
</feature>
<evidence type="ECO:0000313" key="2">
    <source>
        <dbReference type="Proteomes" id="UP000886501"/>
    </source>
</evidence>
<comment type="caution">
    <text evidence="1">The sequence shown here is derived from an EMBL/GenBank/DDBJ whole genome shotgun (WGS) entry which is preliminary data.</text>
</comment>
<dbReference type="EMBL" id="MU118378">
    <property type="protein sequence ID" value="KAF9642713.1"/>
    <property type="molecule type" value="Genomic_DNA"/>
</dbReference>
<protein>
    <submittedName>
        <fullName evidence="1">Uncharacterized protein</fullName>
    </submittedName>
</protein>
<name>A0ACB6Z0D7_THEGA</name>
<keyword evidence="2" id="KW-1185">Reference proteome</keyword>
<gene>
    <name evidence="1" type="ORF">BDM02DRAFT_3233700</name>
</gene>
<accession>A0ACB6Z0D7</accession>
<sequence>REERTGTTHLVHCWYPLGHNDRMVPSSDMVRSAKGAMAVQTYYKATQKISAQLAGMFKAAFPQYYFKYSDAFSAGVWVKEDKGPWIGRVIVWKLQVSLHRDGLDEGPALCFPCGSYEGGELCLPDLEAKLKYSPGDVIIFMAGALFHSVTKWKPTPMKEGSSCTPGRIGHVFFFPEKSYNTLQGKVKGWSINTNGGLLEFMKLGLTEQDLQEDVEGEAKEAM</sequence>
<dbReference type="Proteomes" id="UP000886501">
    <property type="component" value="Unassembled WGS sequence"/>
</dbReference>
<organism evidence="1 2">
    <name type="scientific">Thelephora ganbajun</name>
    <name type="common">Ganba fungus</name>
    <dbReference type="NCBI Taxonomy" id="370292"/>
    <lineage>
        <taxon>Eukaryota</taxon>
        <taxon>Fungi</taxon>
        <taxon>Dikarya</taxon>
        <taxon>Basidiomycota</taxon>
        <taxon>Agaricomycotina</taxon>
        <taxon>Agaricomycetes</taxon>
        <taxon>Thelephorales</taxon>
        <taxon>Thelephoraceae</taxon>
        <taxon>Thelephora</taxon>
    </lineage>
</organism>
<proteinExistence type="predicted"/>
<reference evidence="1" key="1">
    <citation type="submission" date="2019-10" db="EMBL/GenBank/DDBJ databases">
        <authorList>
            <consortium name="DOE Joint Genome Institute"/>
            <person name="Kuo A."/>
            <person name="Miyauchi S."/>
            <person name="Kiss E."/>
            <person name="Drula E."/>
            <person name="Kohler A."/>
            <person name="Sanchez-Garcia M."/>
            <person name="Andreopoulos B."/>
            <person name="Barry K.W."/>
            <person name="Bonito G."/>
            <person name="Buee M."/>
            <person name="Carver A."/>
            <person name="Chen C."/>
            <person name="Cichocki N."/>
            <person name="Clum A."/>
            <person name="Culley D."/>
            <person name="Crous P.W."/>
            <person name="Fauchery L."/>
            <person name="Girlanda M."/>
            <person name="Hayes R."/>
            <person name="Keri Z."/>
            <person name="Labutti K."/>
            <person name="Lipzen A."/>
            <person name="Lombard V."/>
            <person name="Magnuson J."/>
            <person name="Maillard F."/>
            <person name="Morin E."/>
            <person name="Murat C."/>
            <person name="Nolan M."/>
            <person name="Ohm R."/>
            <person name="Pangilinan J."/>
            <person name="Pereira M."/>
            <person name="Perotto S."/>
            <person name="Peter M."/>
            <person name="Riley R."/>
            <person name="Sitrit Y."/>
            <person name="Stielow B."/>
            <person name="Szollosi G."/>
            <person name="Zifcakova L."/>
            <person name="Stursova M."/>
            <person name="Spatafora J.W."/>
            <person name="Tedersoo L."/>
            <person name="Vaario L.-M."/>
            <person name="Yamada A."/>
            <person name="Yan M."/>
            <person name="Wang P."/>
            <person name="Xu J."/>
            <person name="Bruns T."/>
            <person name="Baldrian P."/>
            <person name="Vilgalys R."/>
            <person name="Henrissat B."/>
            <person name="Grigoriev I.V."/>
            <person name="Hibbett D."/>
            <person name="Nagy L.G."/>
            <person name="Martin F.M."/>
        </authorList>
    </citation>
    <scope>NUCLEOTIDE SEQUENCE</scope>
    <source>
        <strain evidence="1">P2</strain>
    </source>
</reference>